<dbReference type="OrthoDB" id="312624at2"/>
<dbReference type="InterPro" id="IPR051209">
    <property type="entry name" value="FAD-bind_Monooxygenase_sf"/>
</dbReference>
<comment type="caution">
    <text evidence="1">The sequence shown here is derived from an EMBL/GenBank/DDBJ whole genome shotgun (WGS) entry which is preliminary data.</text>
</comment>
<proteinExistence type="predicted"/>
<keyword evidence="2" id="KW-1185">Reference proteome</keyword>
<dbReference type="RefSeq" id="WP_113952347.1">
    <property type="nucleotide sequence ID" value="NZ_QNRT01000001.1"/>
</dbReference>
<reference evidence="1 2" key="1">
    <citation type="submission" date="2018-06" db="EMBL/GenBank/DDBJ databases">
        <title>Genomic Encyclopedia of Type Strains, Phase IV (KMG-IV): sequencing the most valuable type-strain genomes for metagenomic binning, comparative biology and taxonomic classification.</title>
        <authorList>
            <person name="Goeker M."/>
        </authorList>
    </citation>
    <scope>NUCLEOTIDE SEQUENCE [LARGE SCALE GENOMIC DNA]</scope>
    <source>
        <strain evidence="1 2">DSM 24032</strain>
    </source>
</reference>
<name>A0A395JM57_9GAMM</name>
<dbReference type="Pfam" id="PF13738">
    <property type="entry name" value="Pyr_redox_3"/>
    <property type="match status" value="1"/>
</dbReference>
<dbReference type="EMBL" id="QNRT01000001">
    <property type="protein sequence ID" value="RBP52721.1"/>
    <property type="molecule type" value="Genomic_DNA"/>
</dbReference>
<evidence type="ECO:0000313" key="2">
    <source>
        <dbReference type="Proteomes" id="UP000253083"/>
    </source>
</evidence>
<dbReference type="AlphaFoldDB" id="A0A395JM57"/>
<dbReference type="PANTHER" id="PTHR42877">
    <property type="entry name" value="L-ORNITHINE N(5)-MONOOXYGENASE-RELATED"/>
    <property type="match status" value="1"/>
</dbReference>
<organism evidence="1 2">
    <name type="scientific">Arenicella xantha</name>
    <dbReference type="NCBI Taxonomy" id="644221"/>
    <lineage>
        <taxon>Bacteria</taxon>
        <taxon>Pseudomonadati</taxon>
        <taxon>Pseudomonadota</taxon>
        <taxon>Gammaproteobacteria</taxon>
        <taxon>Arenicellales</taxon>
        <taxon>Arenicellaceae</taxon>
        <taxon>Arenicella</taxon>
    </lineage>
</organism>
<dbReference type="InParanoid" id="A0A395JM57"/>
<dbReference type="Proteomes" id="UP000253083">
    <property type="component" value="Unassembled WGS sequence"/>
</dbReference>
<protein>
    <submittedName>
        <fullName evidence="1">Cation diffusion facilitator CzcD-associated flavoprotein CzcO</fullName>
    </submittedName>
</protein>
<dbReference type="InterPro" id="IPR036188">
    <property type="entry name" value="FAD/NAD-bd_sf"/>
</dbReference>
<accession>A0A395JM57</accession>
<dbReference type="SUPFAM" id="SSF51905">
    <property type="entry name" value="FAD/NAD(P)-binding domain"/>
    <property type="match status" value="2"/>
</dbReference>
<gene>
    <name evidence="1" type="ORF">DFR28_101103</name>
</gene>
<dbReference type="Gene3D" id="3.50.50.60">
    <property type="entry name" value="FAD/NAD(P)-binding domain"/>
    <property type="match status" value="2"/>
</dbReference>
<evidence type="ECO:0000313" key="1">
    <source>
        <dbReference type="EMBL" id="RBP52721.1"/>
    </source>
</evidence>
<sequence>MTESKSRSLAHNLTKLHTLIIGAGFAGLCMGIKLKEAGLSDFLILEKADDLGGTWRENTYPGAECDIPSALYSYSFEHNADWQSKWSGQAQILKYQHDTALKYGLENHLRYGCSVDSASYDDARARWQVRTSDGQEFEAQHLVTAVGQLHYPSTPSFPNAEAFQGQVFHSAKWDHAVDLTNKRVAVIGNAASAVQFIPEIAKKVKSLSVFQRSANWILPKMDRPYAKWEQRLSARVPMVIRVYRWYIWAAGEYGVLSAINGNRLTRWVVRTLCLRNLKRHINDPELRTKLTPNYPVGAKRVLFSDHFYPALARDNVALETASIESFTSRGLKTSDGAEHEFDVIIYGTGFQTNPFLAHIDVRGRNGLSIRDAWRNGAHAYYGVSTHGFPNLHMLYGPNTNLGHTSIIIMLEAQVDYVVRLMQRVQSAQASACEIDQAEEAKFNQEMQARLSTMAFSQVANSWYMDGNKITNNWAGGTKEYVRRLQQVDWSVYRLN</sequence>
<dbReference type="PANTHER" id="PTHR42877:SF4">
    <property type="entry name" value="FAD_NAD(P)-BINDING DOMAIN-CONTAINING PROTEIN-RELATED"/>
    <property type="match status" value="1"/>
</dbReference>